<dbReference type="AlphaFoldDB" id="A0A0E9UBV7"/>
<organism evidence="1">
    <name type="scientific">Anguilla anguilla</name>
    <name type="common">European freshwater eel</name>
    <name type="synonym">Muraena anguilla</name>
    <dbReference type="NCBI Taxonomy" id="7936"/>
    <lineage>
        <taxon>Eukaryota</taxon>
        <taxon>Metazoa</taxon>
        <taxon>Chordata</taxon>
        <taxon>Craniata</taxon>
        <taxon>Vertebrata</taxon>
        <taxon>Euteleostomi</taxon>
        <taxon>Actinopterygii</taxon>
        <taxon>Neopterygii</taxon>
        <taxon>Teleostei</taxon>
        <taxon>Anguilliformes</taxon>
        <taxon>Anguillidae</taxon>
        <taxon>Anguilla</taxon>
    </lineage>
</organism>
<accession>A0A0E9UBV7</accession>
<protein>
    <submittedName>
        <fullName evidence="1">Uncharacterized protein</fullName>
    </submittedName>
</protein>
<reference evidence="1" key="1">
    <citation type="submission" date="2014-11" db="EMBL/GenBank/DDBJ databases">
        <authorList>
            <person name="Amaro Gonzalez C."/>
        </authorList>
    </citation>
    <scope>NUCLEOTIDE SEQUENCE</scope>
</reference>
<proteinExistence type="predicted"/>
<evidence type="ECO:0000313" key="1">
    <source>
        <dbReference type="EMBL" id="JAH63296.1"/>
    </source>
</evidence>
<sequence>MYFLLTINNIKCSFVDTEEEKQKLFLEGPVCFWISCQLLLLII</sequence>
<reference evidence="1" key="2">
    <citation type="journal article" date="2015" name="Fish Shellfish Immunol.">
        <title>Early steps in the European eel (Anguilla anguilla)-Vibrio vulnificus interaction in the gills: Role of the RtxA13 toxin.</title>
        <authorList>
            <person name="Callol A."/>
            <person name="Pajuelo D."/>
            <person name="Ebbesson L."/>
            <person name="Teles M."/>
            <person name="MacKenzie S."/>
            <person name="Amaro C."/>
        </authorList>
    </citation>
    <scope>NUCLEOTIDE SEQUENCE</scope>
</reference>
<name>A0A0E9UBV7_ANGAN</name>
<dbReference type="EMBL" id="GBXM01045281">
    <property type="protein sequence ID" value="JAH63296.1"/>
    <property type="molecule type" value="Transcribed_RNA"/>
</dbReference>